<evidence type="ECO:0000313" key="3">
    <source>
        <dbReference type="Ensembl" id="ENSOMEP00000024667.1"/>
    </source>
</evidence>
<dbReference type="AlphaFoldDB" id="A0A3B3D3D0"/>
<organism evidence="3 4">
    <name type="scientific">Oryzias melastigma</name>
    <name type="common">Marine medaka</name>
    <dbReference type="NCBI Taxonomy" id="30732"/>
    <lineage>
        <taxon>Eukaryota</taxon>
        <taxon>Metazoa</taxon>
        <taxon>Chordata</taxon>
        <taxon>Craniata</taxon>
        <taxon>Vertebrata</taxon>
        <taxon>Euteleostomi</taxon>
        <taxon>Actinopterygii</taxon>
        <taxon>Neopterygii</taxon>
        <taxon>Teleostei</taxon>
        <taxon>Neoteleostei</taxon>
        <taxon>Acanthomorphata</taxon>
        <taxon>Ovalentaria</taxon>
        <taxon>Atherinomorphae</taxon>
        <taxon>Beloniformes</taxon>
        <taxon>Adrianichthyidae</taxon>
        <taxon>Oryziinae</taxon>
        <taxon>Oryzias</taxon>
    </lineage>
</organism>
<feature type="region of interest" description="Disordered" evidence="1">
    <location>
        <begin position="69"/>
        <end position="176"/>
    </location>
</feature>
<dbReference type="Proteomes" id="UP000261560">
    <property type="component" value="Unplaced"/>
</dbReference>
<dbReference type="PANTHER" id="PTHR21555:SF0">
    <property type="entry name" value="SPECIFICALLY ANDROGEN-REGULATED GENE PROTEIN"/>
    <property type="match status" value="1"/>
</dbReference>
<dbReference type="GeneTree" id="ENSGT00390000017874"/>
<dbReference type="EMBL" id="WKFB01001016">
    <property type="protein sequence ID" value="KAF6715984.1"/>
    <property type="molecule type" value="Genomic_DNA"/>
</dbReference>
<dbReference type="STRING" id="30732.ENSOMEP00000004483"/>
<feature type="compositionally biased region" description="Polar residues" evidence="1">
    <location>
        <begin position="82"/>
        <end position="91"/>
    </location>
</feature>
<feature type="compositionally biased region" description="Polar residues" evidence="1">
    <location>
        <begin position="367"/>
        <end position="381"/>
    </location>
</feature>
<evidence type="ECO:0000313" key="4">
    <source>
        <dbReference type="Proteomes" id="UP000261560"/>
    </source>
</evidence>
<reference evidence="3" key="1">
    <citation type="submission" date="2025-05" db="UniProtKB">
        <authorList>
            <consortium name="Ensembl"/>
        </authorList>
    </citation>
    <scope>IDENTIFICATION</scope>
</reference>
<evidence type="ECO:0000313" key="2">
    <source>
        <dbReference type="EMBL" id="KAF6715984.1"/>
    </source>
</evidence>
<feature type="compositionally biased region" description="Polar residues" evidence="1">
    <location>
        <begin position="412"/>
        <end position="432"/>
    </location>
</feature>
<proteinExistence type="predicted"/>
<feature type="compositionally biased region" description="Low complexity" evidence="1">
    <location>
        <begin position="146"/>
        <end position="160"/>
    </location>
</feature>
<gene>
    <name evidence="2" type="ORF">FQA47_007315</name>
</gene>
<dbReference type="OMA" id="HSEPQSW"/>
<feature type="region of interest" description="Disordered" evidence="1">
    <location>
        <begin position="191"/>
        <end position="511"/>
    </location>
</feature>
<dbReference type="Pfam" id="PF15385">
    <property type="entry name" value="SARG"/>
    <property type="match status" value="2"/>
</dbReference>
<reference evidence="2" key="2">
    <citation type="journal article" name="BMC Genomics">
        <title>Long-read sequencing and de novo genome assembly of marine medaka (Oryzias melastigma).</title>
        <authorList>
            <person name="Liang P."/>
            <person name="Saqib H.S.A."/>
            <person name="Ni X."/>
            <person name="Shen Y."/>
        </authorList>
    </citation>
    <scope>NUCLEOTIDE SEQUENCE</scope>
    <source>
        <strain evidence="2">Bigg-433</strain>
    </source>
</reference>
<feature type="compositionally biased region" description="Pro residues" evidence="1">
    <location>
        <begin position="211"/>
        <end position="227"/>
    </location>
</feature>
<dbReference type="OrthoDB" id="9898538at2759"/>
<dbReference type="Proteomes" id="UP000646548">
    <property type="component" value="Unassembled WGS sequence"/>
</dbReference>
<dbReference type="PANTHER" id="PTHR21555">
    <property type="entry name" value="SPECIFICALLY ANDROGEN-REGULATED GENE PROTEIN"/>
    <property type="match status" value="1"/>
</dbReference>
<dbReference type="PaxDb" id="30732-ENSOMEP00000004483"/>
<dbReference type="Ensembl" id="ENSOMET00000009091.1">
    <property type="protein sequence ID" value="ENSOMEP00000004483.1"/>
    <property type="gene ID" value="ENSOMEG00000005444.1"/>
</dbReference>
<sequence>MAKSDTWPGGAAMGSLNAVDSAGSCDSVISGNSACSDDSMEHLSPEERACLMFLEETIEAMEMMEDSGLSNDELDFGHKLESNNPPTVNGISSSSHESDESLSCAAADPGITTNHRTPALDPTPESTPAPAVTSKDVETADLEVQSSPSVSRSASDVAPRTPLNPTHASHKSWDLGNPEVASEVDLSIIPPPLDFMDEPELLPLPEELNEFPPPAEPFPEPDAPPPADLQQPEPKVLTESPSLNSEVDGPSCSPPPAEEDSVPLNPYLEVPEPRAPPAVAPKPKSIPANIPLRSHKPTGSEGTSRTSRDVLMDPQKVRMEALRKLGLLKEEEAPPPAFARGGSLKTRSPQEAPISPISPGNPPLKSALSSHAHSQPASSTPDVLPAPVAFSDVDGLPPPGNEARGAPPAPVKQQTTPKITRSATFEQCSLGPSANAAGQGDATQSPKELRKMRPRPASMGCGKELSHPIGGDPFHMAHSLKMQQLPAQRHAPNVFQPSRESGKLPRSQGISVLICPRPENAEDRREALKKLGLLRY</sequence>
<feature type="compositionally biased region" description="Basic and acidic residues" evidence="1">
    <location>
        <begin position="306"/>
        <end position="332"/>
    </location>
</feature>
<protein>
    <submittedName>
        <fullName evidence="2 3">Specifically androgen-regulated gene protein</fullName>
    </submittedName>
</protein>
<name>A0A3B3D3D0_ORYME</name>
<dbReference type="InterPro" id="IPR026152">
    <property type="entry name" value="SARG"/>
</dbReference>
<keyword evidence="4" id="KW-1185">Reference proteome</keyword>
<evidence type="ECO:0000256" key="1">
    <source>
        <dbReference type="SAM" id="MobiDB-lite"/>
    </source>
</evidence>
<accession>A0A3B3D3D0</accession>
<dbReference type="Ensembl" id="ENSOMET00000009080.1">
    <property type="protein sequence ID" value="ENSOMEP00000024667.1"/>
    <property type="gene ID" value="ENSOMEG00000005444.1"/>
</dbReference>